<feature type="domain" description="CT398-like coiled coil hairpin" evidence="3">
    <location>
        <begin position="11"/>
        <end position="185"/>
    </location>
</feature>
<dbReference type="PANTHER" id="PTHR39082">
    <property type="entry name" value="PHOSPHOLIPASE C-BETA-2-RELATED"/>
    <property type="match status" value="1"/>
</dbReference>
<dbReference type="STRING" id="497964.CfE428DRAFT_3472"/>
<dbReference type="PANTHER" id="PTHR39082:SF1">
    <property type="entry name" value="SCAVENGER RECEPTOR CLASS A MEMBER 3"/>
    <property type="match status" value="1"/>
</dbReference>
<name>B4D3I4_9BACT</name>
<evidence type="ECO:0000259" key="3">
    <source>
        <dbReference type="Pfam" id="PF24481"/>
    </source>
</evidence>
<dbReference type="eggNOG" id="COG1579">
    <property type="taxonomic scope" value="Bacteria"/>
</dbReference>
<feature type="coiled-coil region" evidence="1">
    <location>
        <begin position="46"/>
        <end position="117"/>
    </location>
</feature>
<protein>
    <submittedName>
        <fullName evidence="4">Uncharacterized protein</fullName>
    </submittedName>
</protein>
<comment type="caution">
    <text evidence="4">The sequence shown here is derived from an EMBL/GenBank/DDBJ whole genome shotgun (WGS) entry which is preliminary data.</text>
</comment>
<dbReference type="Proteomes" id="UP000005824">
    <property type="component" value="Unassembled WGS sequence"/>
</dbReference>
<dbReference type="Pfam" id="PF02591">
    <property type="entry name" value="Zn_ribbon_9"/>
    <property type="match status" value="1"/>
</dbReference>
<dbReference type="AlphaFoldDB" id="B4D3I4"/>
<proteinExistence type="predicted"/>
<dbReference type="Pfam" id="PF24481">
    <property type="entry name" value="CT398_CC"/>
    <property type="match status" value="1"/>
</dbReference>
<keyword evidence="5" id="KW-1185">Reference proteome</keyword>
<sequence>MLPEIEKLLVLQDRDRKIRALKQELKLAPLERKEFEDKQVDAMKKLEAEKLKAKEIEVERKKLENEVQSKKDTIAKYQTQKFQTRKNEEFQALNNEIKRYEGEIQTIEDRELELMENADKMKVQVAETDKETQAVKAQVERQLAHITSKIDAVGSQLKEIEAERTKLAADVDEDLLDIYNRLFSSKNEAVVALEHDVCMGCHMKVTTQTVVRVKGNREIVHCEQCGRILYPGE</sequence>
<organism evidence="4 5">
    <name type="scientific">Chthoniobacter flavus Ellin428</name>
    <dbReference type="NCBI Taxonomy" id="497964"/>
    <lineage>
        <taxon>Bacteria</taxon>
        <taxon>Pseudomonadati</taxon>
        <taxon>Verrucomicrobiota</taxon>
        <taxon>Spartobacteria</taxon>
        <taxon>Chthoniobacterales</taxon>
        <taxon>Chthoniobacteraceae</taxon>
        <taxon>Chthoniobacter</taxon>
    </lineage>
</organism>
<feature type="domain" description="C4-type zinc ribbon" evidence="2">
    <location>
        <begin position="197"/>
        <end position="229"/>
    </location>
</feature>
<dbReference type="InterPro" id="IPR052376">
    <property type="entry name" value="Oxidative_Scav/Glycosyltrans"/>
</dbReference>
<dbReference type="InParanoid" id="B4D3I4"/>
<accession>B4D3I4</accession>
<evidence type="ECO:0000256" key="1">
    <source>
        <dbReference type="SAM" id="Coils"/>
    </source>
</evidence>
<gene>
    <name evidence="4" type="ORF">CfE428DRAFT_3472</name>
</gene>
<keyword evidence="1" id="KW-0175">Coiled coil</keyword>
<dbReference type="InterPro" id="IPR003743">
    <property type="entry name" value="Zf-RING_7"/>
</dbReference>
<evidence type="ECO:0000313" key="5">
    <source>
        <dbReference type="Proteomes" id="UP000005824"/>
    </source>
</evidence>
<dbReference type="EMBL" id="ABVL01000010">
    <property type="protein sequence ID" value="EDY18814.1"/>
    <property type="molecule type" value="Genomic_DNA"/>
</dbReference>
<dbReference type="InterPro" id="IPR056003">
    <property type="entry name" value="CT398_CC_hairpin"/>
</dbReference>
<dbReference type="Gene3D" id="1.10.287.1490">
    <property type="match status" value="1"/>
</dbReference>
<dbReference type="RefSeq" id="WP_006980797.1">
    <property type="nucleotide sequence ID" value="NZ_ABVL01000010.1"/>
</dbReference>
<evidence type="ECO:0000313" key="4">
    <source>
        <dbReference type="EMBL" id="EDY18814.1"/>
    </source>
</evidence>
<reference evidence="4 5" key="1">
    <citation type="journal article" date="2011" name="J. Bacteriol.">
        <title>Genome sequence of Chthoniobacter flavus Ellin428, an aerobic heterotrophic soil bacterium.</title>
        <authorList>
            <person name="Kant R."/>
            <person name="van Passel M.W."/>
            <person name="Palva A."/>
            <person name="Lucas S."/>
            <person name="Lapidus A."/>
            <person name="Glavina Del Rio T."/>
            <person name="Dalin E."/>
            <person name="Tice H."/>
            <person name="Bruce D."/>
            <person name="Goodwin L."/>
            <person name="Pitluck S."/>
            <person name="Larimer F.W."/>
            <person name="Land M.L."/>
            <person name="Hauser L."/>
            <person name="Sangwan P."/>
            <person name="de Vos W.M."/>
            <person name="Janssen P.H."/>
            <person name="Smidt H."/>
        </authorList>
    </citation>
    <scope>NUCLEOTIDE SEQUENCE [LARGE SCALE GENOMIC DNA]</scope>
    <source>
        <strain evidence="4 5">Ellin428</strain>
    </source>
</reference>
<evidence type="ECO:0000259" key="2">
    <source>
        <dbReference type="Pfam" id="PF02591"/>
    </source>
</evidence>